<organism evidence="1 2">
    <name type="scientific">Pieris macdunnoughi</name>
    <dbReference type="NCBI Taxonomy" id="345717"/>
    <lineage>
        <taxon>Eukaryota</taxon>
        <taxon>Metazoa</taxon>
        <taxon>Ecdysozoa</taxon>
        <taxon>Arthropoda</taxon>
        <taxon>Hexapoda</taxon>
        <taxon>Insecta</taxon>
        <taxon>Pterygota</taxon>
        <taxon>Neoptera</taxon>
        <taxon>Endopterygota</taxon>
        <taxon>Lepidoptera</taxon>
        <taxon>Glossata</taxon>
        <taxon>Ditrysia</taxon>
        <taxon>Papilionoidea</taxon>
        <taxon>Pieridae</taxon>
        <taxon>Pierinae</taxon>
        <taxon>Pieris</taxon>
    </lineage>
</organism>
<keyword evidence="2" id="KW-1185">Reference proteome</keyword>
<reference evidence="1" key="1">
    <citation type="submission" date="2021-02" db="EMBL/GenBank/DDBJ databases">
        <authorList>
            <person name="Steward A R."/>
        </authorList>
    </citation>
    <scope>NUCLEOTIDE SEQUENCE</scope>
</reference>
<dbReference type="OrthoDB" id="7485668at2759"/>
<evidence type="ECO:0000313" key="1">
    <source>
        <dbReference type="EMBL" id="CAF4786233.1"/>
    </source>
</evidence>
<name>A0A821NHW9_9NEOP</name>
<protein>
    <submittedName>
        <fullName evidence="1">Uncharacterized protein</fullName>
    </submittedName>
</protein>
<comment type="caution">
    <text evidence="1">The sequence shown here is derived from an EMBL/GenBank/DDBJ whole genome shotgun (WGS) entry which is preliminary data.</text>
</comment>
<dbReference type="Proteomes" id="UP000663880">
    <property type="component" value="Unassembled WGS sequence"/>
</dbReference>
<sequence>MPDKMRHTEGVIIITFCLNLGKYSLTEMGTQNELEQKASCACARAVLPSHALLGDRAINTASAGPPNYPGRPPRAVRPRLRKFLARPAAHPMPDLNIG</sequence>
<proteinExistence type="predicted"/>
<gene>
    <name evidence="1" type="ORF">PMACD_LOCUS2625</name>
</gene>
<dbReference type="AlphaFoldDB" id="A0A821NHW9"/>
<dbReference type="EMBL" id="CAJOBZ010000004">
    <property type="protein sequence ID" value="CAF4786233.1"/>
    <property type="molecule type" value="Genomic_DNA"/>
</dbReference>
<accession>A0A821NHW9</accession>
<evidence type="ECO:0000313" key="2">
    <source>
        <dbReference type="Proteomes" id="UP000663880"/>
    </source>
</evidence>